<proteinExistence type="predicted"/>
<sequence length="745" mass="79501">MGESRPQARDAERSGPRIGVRVGALAVFLGVALPFTVPGIAHAETEGSSSSSSESSGEQTAATPGRSQVAKAKSWLSRKKVADSAAVDATGSVRAGSAPADRDRRVDLPRLTKKALLGRRVDRVAAAADPGPHPRFPRLRDRPDPAARSEARAPWRKVQPSPAAVGEPRVAVIQEPTQVVSKIVTALTPRDPAPSTPEPAPVPAKAPLAEVVTDVLSAVFAPRAGVAVDRDVPGQSPAGWVLLAFARRQVGSDAALEAPEVTTTPPAPTLLVNQVSPLGTPWQLAAEKTAMRTVDTVPVKLMKLVLRLQFQSAVQQEFAAVGGVDAENMALLDTAVDQFALFSAFTQQLINPMDPAIFWADTPPHNWFGVTVGDSRYLYDNPDTIYRFVGVNKNASYVITGRFHDYDPDDRAGTLPADTSFSVVEGTSGETSSLLTTDQLEIAPDGSFVITVSGAPAAPGQRNHIQLTSRSTVLLARNTLGDWNTEEPMTLSIAKVGGPPDSLFAQLGGFTFLGGQINDNKLLVSLVSLIPPLAIAETPLVRGTLTAIIMVVRGGNEQAKYIALATTDPVTGAPKPANVIPQPTSNAEFLANQRQSIGNFQLADDEALVLTIDPGSAGYFTVPVYSVWTTTTDFWSQQTSLNNKQSQMNPDGTYTVVISPADPGVYNWVSTGGLNQGIIAARFQDIDETNPDGPRVVSYQVVPIGEVAQFYPDDPRYFVDAQQRAEQLELRKAGYNTRFLPYPQV</sequence>
<reference evidence="2 3" key="1">
    <citation type="submission" date="2023-08" db="EMBL/GenBank/DDBJ databases">
        <authorList>
            <person name="Folkvardsen B D."/>
            <person name="Norman A."/>
        </authorList>
    </citation>
    <scope>NUCLEOTIDE SEQUENCE [LARGE SCALE GENOMIC DNA]</scope>
    <source>
        <strain evidence="2 3">Mu0053</strain>
    </source>
</reference>
<protein>
    <submittedName>
        <fullName evidence="2">DUF1214 domain-containing protein</fullName>
    </submittedName>
</protein>
<feature type="compositionally biased region" description="Basic and acidic residues" evidence="1">
    <location>
        <begin position="100"/>
        <end position="110"/>
    </location>
</feature>
<feature type="region of interest" description="Disordered" evidence="1">
    <location>
        <begin position="43"/>
        <end position="111"/>
    </location>
</feature>
<dbReference type="EMBL" id="OY726397">
    <property type="protein sequence ID" value="CAJ1503788.1"/>
    <property type="molecule type" value="Genomic_DNA"/>
</dbReference>
<accession>A0ABM9LS21</accession>
<evidence type="ECO:0000313" key="3">
    <source>
        <dbReference type="Proteomes" id="UP001190465"/>
    </source>
</evidence>
<feature type="compositionally biased region" description="Basic and acidic residues" evidence="1">
    <location>
        <begin position="138"/>
        <end position="153"/>
    </location>
</feature>
<evidence type="ECO:0000313" key="2">
    <source>
        <dbReference type="EMBL" id="CAJ1503788.1"/>
    </source>
</evidence>
<evidence type="ECO:0000256" key="1">
    <source>
        <dbReference type="SAM" id="MobiDB-lite"/>
    </source>
</evidence>
<gene>
    <name evidence="2" type="ORF">MU0053_002523</name>
</gene>
<feature type="region of interest" description="Disordered" evidence="1">
    <location>
        <begin position="124"/>
        <end position="162"/>
    </location>
</feature>
<feature type="compositionally biased region" description="Low complexity" evidence="1">
    <location>
        <begin position="46"/>
        <end position="58"/>
    </location>
</feature>
<dbReference type="Proteomes" id="UP001190465">
    <property type="component" value="Chromosome"/>
</dbReference>
<dbReference type="RefSeq" id="WP_308482642.1">
    <property type="nucleotide sequence ID" value="NZ_OY726397.1"/>
</dbReference>
<keyword evidence="3" id="KW-1185">Reference proteome</keyword>
<organism evidence="2 3">
    <name type="scientific">[Mycobacterium] burgundiense</name>
    <dbReference type="NCBI Taxonomy" id="3064286"/>
    <lineage>
        <taxon>Bacteria</taxon>
        <taxon>Bacillati</taxon>
        <taxon>Actinomycetota</taxon>
        <taxon>Actinomycetes</taxon>
        <taxon>Mycobacteriales</taxon>
        <taxon>Mycobacteriaceae</taxon>
        <taxon>Mycolicibacterium</taxon>
    </lineage>
</organism>
<name>A0ABM9LS21_9MYCO</name>